<feature type="domain" description="Metallo-beta-lactamase" evidence="5">
    <location>
        <begin position="56"/>
        <end position="270"/>
    </location>
</feature>
<dbReference type="EMBL" id="JBHMEI010000066">
    <property type="protein sequence ID" value="MFB9207822.1"/>
    <property type="molecule type" value="Genomic_DNA"/>
</dbReference>
<comment type="similarity">
    <text evidence="1">Belongs to the metallo-beta-lactamase superfamily.</text>
</comment>
<dbReference type="InterPro" id="IPR036866">
    <property type="entry name" value="RibonucZ/Hydroxyglut_hydro"/>
</dbReference>
<gene>
    <name evidence="6" type="ORF">ACFFV7_42030</name>
</gene>
<evidence type="ECO:0000256" key="1">
    <source>
        <dbReference type="ARBA" id="ARBA00007749"/>
    </source>
</evidence>
<sequence>MDTITLGQVTVTRVREYFGSVDMTPGTFFPESPEEVWEPWLTPHFLDASTNMVNSAIQTWLLRSEGKTILVDTGVGNHKERPYAPVWSRLETDFLANLARAGVAPEDVDIVINTHLHIDHVGWNTCLDGRNWVPTFPNATYVMPKDDFDFWNPENGHQPRLGRGNQNVFEDSVAPVHKAGQTLLWEKSHQIDADLRLDAAPGHTPGSSMLTLTSGSDRAVFVGDMLHSPVQIVEPDSNSCFCEDPAGARATRREVLGWAADNGALVIPAHLGGHGAVEVAREGDTFAVKGWAPFDPYTERS</sequence>
<dbReference type="SMART" id="SM00849">
    <property type="entry name" value="Lactamase_B"/>
    <property type="match status" value="1"/>
</dbReference>
<dbReference type="InterPro" id="IPR051013">
    <property type="entry name" value="MBL_superfamily_lactonases"/>
</dbReference>
<dbReference type="PANTHER" id="PTHR42978">
    <property type="entry name" value="QUORUM-QUENCHING LACTONASE YTNP-RELATED-RELATED"/>
    <property type="match status" value="1"/>
</dbReference>
<reference evidence="6 7" key="1">
    <citation type="submission" date="2024-09" db="EMBL/GenBank/DDBJ databases">
        <authorList>
            <person name="Sun Q."/>
            <person name="Mori K."/>
        </authorList>
    </citation>
    <scope>NUCLEOTIDE SEQUENCE [LARGE SCALE GENOMIC DNA]</scope>
    <source>
        <strain evidence="6 7">CCM 3426</strain>
    </source>
</reference>
<evidence type="ECO:0000259" key="5">
    <source>
        <dbReference type="SMART" id="SM00849"/>
    </source>
</evidence>
<evidence type="ECO:0000256" key="2">
    <source>
        <dbReference type="ARBA" id="ARBA00022723"/>
    </source>
</evidence>
<keyword evidence="3" id="KW-0378">Hydrolase</keyword>
<evidence type="ECO:0000313" key="6">
    <source>
        <dbReference type="EMBL" id="MFB9207822.1"/>
    </source>
</evidence>
<keyword evidence="7" id="KW-1185">Reference proteome</keyword>
<name>A0ABV5ITH1_9ACTN</name>
<evidence type="ECO:0000256" key="4">
    <source>
        <dbReference type="ARBA" id="ARBA00022833"/>
    </source>
</evidence>
<dbReference type="RefSeq" id="WP_189652664.1">
    <property type="nucleotide sequence ID" value="NZ_BMRC01000030.1"/>
</dbReference>
<dbReference type="SUPFAM" id="SSF56281">
    <property type="entry name" value="Metallo-hydrolase/oxidoreductase"/>
    <property type="match status" value="1"/>
</dbReference>
<dbReference type="Gene3D" id="3.60.15.10">
    <property type="entry name" value="Ribonuclease Z/Hydroxyacylglutathione hydrolase-like"/>
    <property type="match status" value="1"/>
</dbReference>
<dbReference type="CDD" id="cd16277">
    <property type="entry name" value="metallo-hydrolase-like_MBL-fold"/>
    <property type="match status" value="1"/>
</dbReference>
<dbReference type="Pfam" id="PF00753">
    <property type="entry name" value="Lactamase_B"/>
    <property type="match status" value="1"/>
</dbReference>
<accession>A0ABV5ITH1</accession>
<dbReference type="PANTHER" id="PTHR42978:SF6">
    <property type="entry name" value="QUORUM-QUENCHING LACTONASE YTNP-RELATED"/>
    <property type="match status" value="1"/>
</dbReference>
<evidence type="ECO:0000256" key="3">
    <source>
        <dbReference type="ARBA" id="ARBA00022801"/>
    </source>
</evidence>
<organism evidence="6 7">
    <name type="scientific">Nonomuraea spiralis</name>
    <dbReference type="NCBI Taxonomy" id="46182"/>
    <lineage>
        <taxon>Bacteria</taxon>
        <taxon>Bacillati</taxon>
        <taxon>Actinomycetota</taxon>
        <taxon>Actinomycetes</taxon>
        <taxon>Streptosporangiales</taxon>
        <taxon>Streptosporangiaceae</taxon>
        <taxon>Nonomuraea</taxon>
    </lineage>
</organism>
<protein>
    <submittedName>
        <fullName evidence="6">MBL fold metallo-hydrolase</fullName>
    </submittedName>
</protein>
<dbReference type="Proteomes" id="UP001589647">
    <property type="component" value="Unassembled WGS sequence"/>
</dbReference>
<keyword evidence="2" id="KW-0479">Metal-binding</keyword>
<dbReference type="InterPro" id="IPR001279">
    <property type="entry name" value="Metallo-B-lactamas"/>
</dbReference>
<proteinExistence type="inferred from homology"/>
<evidence type="ECO:0000313" key="7">
    <source>
        <dbReference type="Proteomes" id="UP001589647"/>
    </source>
</evidence>
<comment type="caution">
    <text evidence="6">The sequence shown here is derived from an EMBL/GenBank/DDBJ whole genome shotgun (WGS) entry which is preliminary data.</text>
</comment>
<keyword evidence="4" id="KW-0862">Zinc</keyword>